<evidence type="ECO:0000313" key="5">
    <source>
        <dbReference type="EMBL" id="WAL60485.1"/>
    </source>
</evidence>
<evidence type="ECO:0000256" key="1">
    <source>
        <dbReference type="ARBA" id="ARBA00023015"/>
    </source>
</evidence>
<keyword evidence="4" id="KW-0804">Transcription</keyword>
<keyword evidence="3" id="KW-0238">DNA-binding</keyword>
<organism evidence="5 6">
    <name type="scientific">Thermocoleostomius sinensis A174</name>
    <dbReference type="NCBI Taxonomy" id="2016057"/>
    <lineage>
        <taxon>Bacteria</taxon>
        <taxon>Bacillati</taxon>
        <taxon>Cyanobacteriota</taxon>
        <taxon>Cyanophyceae</taxon>
        <taxon>Oculatellales</taxon>
        <taxon>Oculatellaceae</taxon>
        <taxon>Thermocoleostomius</taxon>
    </lineage>
</organism>
<protein>
    <submittedName>
        <fullName evidence="5">Sigma-70 family RNA polymerase sigma factor</fullName>
    </submittedName>
</protein>
<dbReference type="InterPro" id="IPR036388">
    <property type="entry name" value="WH-like_DNA-bd_sf"/>
</dbReference>
<name>A0A9E9CBG0_9CYAN</name>
<keyword evidence="6" id="KW-1185">Reference proteome</keyword>
<evidence type="ECO:0000256" key="2">
    <source>
        <dbReference type="ARBA" id="ARBA00023082"/>
    </source>
</evidence>
<keyword evidence="1" id="KW-0805">Transcription regulation</keyword>
<dbReference type="GO" id="GO:0003677">
    <property type="term" value="F:DNA binding"/>
    <property type="evidence" value="ECO:0007669"/>
    <property type="project" value="UniProtKB-KW"/>
</dbReference>
<dbReference type="PANTHER" id="PTHR43133">
    <property type="entry name" value="RNA POLYMERASE ECF-TYPE SIGMA FACTO"/>
    <property type="match status" value="1"/>
</dbReference>
<dbReference type="GO" id="GO:0006352">
    <property type="term" value="P:DNA-templated transcription initiation"/>
    <property type="evidence" value="ECO:0007669"/>
    <property type="project" value="InterPro"/>
</dbReference>
<sequence length="215" mass="24907">MSSSAFSELPHHPSVNSYGHQVTHAFISQANIFQAYENLLASRSYCQQIEFMARKQTQGTSLGWEDAAQTMHMKVLQAIQAGKFRQGGILEFHRWCAKVARFEMIDLVRQEQRKRWISLDSKLPGTDLSLLDTLADELNLLDTVERSEQLRQVLDLIRALDRQYPKRNYLTLWQERTKGKSQLEIARELGLTQGTISKRWRELSQQLTDGLSEQR</sequence>
<dbReference type="PANTHER" id="PTHR43133:SF8">
    <property type="entry name" value="RNA POLYMERASE SIGMA FACTOR HI_1459-RELATED"/>
    <property type="match status" value="1"/>
</dbReference>
<evidence type="ECO:0000256" key="4">
    <source>
        <dbReference type="ARBA" id="ARBA00023163"/>
    </source>
</evidence>
<dbReference type="RefSeq" id="WP_268610400.1">
    <property type="nucleotide sequence ID" value="NZ_CP113797.1"/>
</dbReference>
<evidence type="ECO:0000256" key="3">
    <source>
        <dbReference type="ARBA" id="ARBA00023125"/>
    </source>
</evidence>
<dbReference type="AlphaFoldDB" id="A0A9E9CBG0"/>
<dbReference type="GO" id="GO:0016987">
    <property type="term" value="F:sigma factor activity"/>
    <property type="evidence" value="ECO:0007669"/>
    <property type="project" value="UniProtKB-KW"/>
</dbReference>
<accession>A0A9E9CBG0</accession>
<dbReference type="InterPro" id="IPR014284">
    <property type="entry name" value="RNA_pol_sigma-70_dom"/>
</dbReference>
<dbReference type="InterPro" id="IPR013324">
    <property type="entry name" value="RNA_pol_sigma_r3/r4-like"/>
</dbReference>
<dbReference type="NCBIfam" id="TIGR02937">
    <property type="entry name" value="sigma70-ECF"/>
    <property type="match status" value="1"/>
</dbReference>
<keyword evidence="2" id="KW-0731">Sigma factor</keyword>
<dbReference type="Gene3D" id="1.10.10.10">
    <property type="entry name" value="Winged helix-like DNA-binding domain superfamily/Winged helix DNA-binding domain"/>
    <property type="match status" value="1"/>
</dbReference>
<dbReference type="Proteomes" id="UP001163152">
    <property type="component" value="Chromosome"/>
</dbReference>
<gene>
    <name evidence="5" type="ORF">OXH18_00385</name>
</gene>
<dbReference type="EMBL" id="CP113797">
    <property type="protein sequence ID" value="WAL60485.1"/>
    <property type="molecule type" value="Genomic_DNA"/>
</dbReference>
<evidence type="ECO:0000313" key="6">
    <source>
        <dbReference type="Proteomes" id="UP001163152"/>
    </source>
</evidence>
<reference evidence="5" key="1">
    <citation type="submission" date="2022-12" db="EMBL/GenBank/DDBJ databases">
        <title>Polyphasic identification of a Novel Hot-Spring Cyanobacterium Ocullathermofonsia sinensis gen nov. sp. nov. and Genomic Insights on its Adaptations to the Thermal Habitat.</title>
        <authorList>
            <person name="Daroch M."/>
            <person name="Tang J."/>
            <person name="Jiang Y."/>
        </authorList>
    </citation>
    <scope>NUCLEOTIDE SEQUENCE</scope>
    <source>
        <strain evidence="5">PKUAC-SCTA174</strain>
    </source>
</reference>
<dbReference type="Gene3D" id="1.10.1740.10">
    <property type="match status" value="1"/>
</dbReference>
<dbReference type="SUPFAM" id="SSF88659">
    <property type="entry name" value="Sigma3 and sigma4 domains of RNA polymerase sigma factors"/>
    <property type="match status" value="1"/>
</dbReference>
<proteinExistence type="predicted"/>
<dbReference type="KEGG" id="tsin:OXH18_00385"/>
<dbReference type="InterPro" id="IPR039425">
    <property type="entry name" value="RNA_pol_sigma-70-like"/>
</dbReference>